<dbReference type="InterPro" id="IPR045179">
    <property type="entry name" value="YgfZ/GcvT"/>
</dbReference>
<dbReference type="InterPro" id="IPR029043">
    <property type="entry name" value="GcvT/YgfZ_C"/>
</dbReference>
<dbReference type="Gene3D" id="2.40.30.160">
    <property type="match status" value="1"/>
</dbReference>
<comment type="caution">
    <text evidence="1">The sequence shown here is derived from an EMBL/GenBank/DDBJ whole genome shotgun (WGS) entry which is preliminary data.</text>
</comment>
<dbReference type="PANTHER" id="PTHR22602">
    <property type="entry name" value="TRANSFERASE CAF17, MITOCHONDRIAL-RELATED"/>
    <property type="match status" value="1"/>
</dbReference>
<dbReference type="NCBIfam" id="TIGR03317">
    <property type="entry name" value="ygfZ_signature"/>
    <property type="match status" value="1"/>
</dbReference>
<dbReference type="RefSeq" id="WP_169249713.1">
    <property type="nucleotide sequence ID" value="NZ_SPMZ01000049.1"/>
</dbReference>
<dbReference type="Gene3D" id="3.30.70.1400">
    <property type="entry name" value="Aminomethyltransferase beta-barrel domains"/>
    <property type="match status" value="1"/>
</dbReference>
<dbReference type="PIRSF" id="PIRSF006487">
    <property type="entry name" value="GcvT"/>
    <property type="match status" value="1"/>
</dbReference>
<gene>
    <name evidence="1" type="ORF">E4P82_15355</name>
</gene>
<protein>
    <submittedName>
        <fullName evidence="1">Folate-binding protein</fullName>
    </submittedName>
</protein>
<sequence length="354" mass="38273">MNVEWSAFLQQAGAVLTADRVSHFDRPESELRAALDDNLRCDLSHWGLIAAADSDNESFLQGQLTCDVRQVTLERSLIGAYCSPKGRALASFRLFRRGGDLYLELPKELLESTLARLRRYLLRAKATLTDASDTQVGIGVAGPNAAVRLTEILGKVPTAVNEVVQTGASESTGITLIRLPGPISRFELHGAIQEMQAVWEALGSEFVSVGAEPWRLLDILAGIPTVYPETVEAFVPQMLNLQLLAGISFQKGCYTGQEVVARTHYLGKLKRRMYLARVDSPNPPRPGDPLFSPQTDVSQSAGRLVDAARHPDGGYAVLAAALIECAEHGVLQLGDASGPALQLQPLPYGFEATA</sequence>
<keyword evidence="2" id="KW-1185">Reference proteome</keyword>
<dbReference type="InterPro" id="IPR017703">
    <property type="entry name" value="YgfZ/GCV_T_CS"/>
</dbReference>
<dbReference type="SUPFAM" id="SSF103025">
    <property type="entry name" value="Folate-binding domain"/>
    <property type="match status" value="1"/>
</dbReference>
<dbReference type="PANTHER" id="PTHR22602:SF0">
    <property type="entry name" value="TRANSFERASE CAF17, MITOCHONDRIAL-RELATED"/>
    <property type="match status" value="1"/>
</dbReference>
<dbReference type="Proteomes" id="UP000760480">
    <property type="component" value="Unassembled WGS sequence"/>
</dbReference>
<dbReference type="Gene3D" id="3.30.70.1630">
    <property type="match status" value="1"/>
</dbReference>
<accession>A0ABX1TQS1</accession>
<reference evidence="1 2" key="1">
    <citation type="submission" date="2019-03" db="EMBL/GenBank/DDBJ databases">
        <title>Metabolic reconstructions from genomes of highly enriched 'Candidatus Accumulibacter' and 'Candidatus Competibacter' bioreactor populations.</title>
        <authorList>
            <person name="Annavajhala M.K."/>
            <person name="Welles L."/>
            <person name="Abbas B."/>
            <person name="Sorokin D."/>
            <person name="Park H."/>
            <person name="Van Loosdrecht M."/>
            <person name="Chandran K."/>
        </authorList>
    </citation>
    <scope>NUCLEOTIDE SEQUENCE [LARGE SCALE GENOMIC DNA]</scope>
    <source>
        <strain evidence="1 2">SBR_G</strain>
    </source>
</reference>
<organism evidence="1 2">
    <name type="scientific">Candidatus Competibacter phosphatis</name>
    <dbReference type="NCBI Taxonomy" id="221280"/>
    <lineage>
        <taxon>Bacteria</taxon>
        <taxon>Pseudomonadati</taxon>
        <taxon>Pseudomonadota</taxon>
        <taxon>Gammaproteobacteria</taxon>
        <taxon>Candidatus Competibacteraceae</taxon>
        <taxon>Candidatus Competibacter</taxon>
    </lineage>
</organism>
<evidence type="ECO:0000313" key="2">
    <source>
        <dbReference type="Proteomes" id="UP000760480"/>
    </source>
</evidence>
<evidence type="ECO:0000313" key="1">
    <source>
        <dbReference type="EMBL" id="NMQ20448.1"/>
    </source>
</evidence>
<proteinExistence type="predicted"/>
<name>A0ABX1TQS1_9GAMM</name>
<dbReference type="SUPFAM" id="SSF101790">
    <property type="entry name" value="Aminomethyltransferase beta-barrel domain"/>
    <property type="match status" value="1"/>
</dbReference>
<dbReference type="EMBL" id="SPMZ01000049">
    <property type="protein sequence ID" value="NMQ20448.1"/>
    <property type="molecule type" value="Genomic_DNA"/>
</dbReference>